<dbReference type="NCBIfam" id="TIGR00247">
    <property type="entry name" value="endolytic transglycosylase MltG"/>
    <property type="match status" value="1"/>
</dbReference>
<evidence type="ECO:0000256" key="4">
    <source>
        <dbReference type="ARBA" id="ARBA00023136"/>
    </source>
</evidence>
<dbReference type="GO" id="GO:0071555">
    <property type="term" value="P:cell wall organization"/>
    <property type="evidence" value="ECO:0007669"/>
    <property type="project" value="UniProtKB-KW"/>
</dbReference>
<dbReference type="EC" id="4.2.2.29" evidence="7"/>
<dbReference type="Proteomes" id="UP000193309">
    <property type="component" value="Unassembled WGS sequence"/>
</dbReference>
<feature type="site" description="Important for catalytic activity" evidence="7">
    <location>
        <position position="278"/>
    </location>
</feature>
<evidence type="ECO:0000313" key="9">
    <source>
        <dbReference type="Proteomes" id="UP000193309"/>
    </source>
</evidence>
<sequence>MTTSTPQRGPGGRRMDQKFVKRRQRGLAVLVASLILLIGAVIYIGVQISGGGETVADRDYQGSGNGVHQLVEIPEGSSVSQLGPELEERGIVKTDSAFQTAAANNPDAGSIQPGFYRLQGEMSAAAAVQALIDPANRVELLDIHGGSTLLDVNVVGGNSRPGIYSQISRVTCTEGSENCIAAEDLQNVGATADLATLGVPEWARDAVAARGEDPKRLEGLIAPGQYVVNPEMDAQEILTDLLTRSAQQFNDTGIVDRARALDLTPYELLTAASLVEREAPAGDFDKVARVILNRLEEPMRLEFDSTVNYGLEDVEVATTDEDRAQVTPWNTYAKDGLPETPIAAASVEAITAMENPAEGNWLFFVTVDQDGTTVFNDSFEEHLADVQTALESGVLDTNR</sequence>
<dbReference type="AlphaFoldDB" id="A0A1X7K971"/>
<comment type="function">
    <text evidence="7">Functions as a peptidoglycan terminase that cleaves nascent peptidoglycan strands endolytically to terminate their elongation.</text>
</comment>
<evidence type="ECO:0000256" key="2">
    <source>
        <dbReference type="ARBA" id="ARBA00022692"/>
    </source>
</evidence>
<comment type="subcellular location">
    <subcellularLocation>
        <location evidence="7">Cell membrane</location>
        <topology evidence="7">Single-pass membrane protein</topology>
    </subcellularLocation>
</comment>
<comment type="catalytic activity">
    <reaction evidence="7">
        <text>a peptidoglycan chain = a peptidoglycan chain with N-acetyl-1,6-anhydromuramyl-[peptide] at the reducing end + a peptidoglycan chain with N-acetylglucosamine at the non-reducing end.</text>
        <dbReference type="EC" id="4.2.2.29"/>
    </reaction>
</comment>
<evidence type="ECO:0000256" key="6">
    <source>
        <dbReference type="ARBA" id="ARBA00023316"/>
    </source>
</evidence>
<name>A0A1X7K971_9CORY</name>
<dbReference type="GO" id="GO:0008932">
    <property type="term" value="F:lytic endotransglycosylase activity"/>
    <property type="evidence" value="ECO:0007669"/>
    <property type="project" value="UniProtKB-UniRule"/>
</dbReference>
<keyword evidence="6 7" id="KW-0961">Cell wall biogenesis/degradation</keyword>
<dbReference type="EMBL" id="FXAR01000009">
    <property type="protein sequence ID" value="SMG36899.1"/>
    <property type="molecule type" value="Genomic_DNA"/>
</dbReference>
<dbReference type="PANTHER" id="PTHR30518">
    <property type="entry name" value="ENDOLYTIC MUREIN TRANSGLYCOSYLASE"/>
    <property type="match status" value="1"/>
</dbReference>
<dbReference type="STRING" id="1610489.SAMN06295981_2305"/>
<proteinExistence type="inferred from homology"/>
<organism evidence="8 9">
    <name type="scientific">Corynebacterium pollutisoli</name>
    <dbReference type="NCBI Taxonomy" id="1610489"/>
    <lineage>
        <taxon>Bacteria</taxon>
        <taxon>Bacillati</taxon>
        <taxon>Actinomycetota</taxon>
        <taxon>Actinomycetes</taxon>
        <taxon>Mycobacteriales</taxon>
        <taxon>Corynebacteriaceae</taxon>
        <taxon>Corynebacterium</taxon>
    </lineage>
</organism>
<evidence type="ECO:0000313" key="8">
    <source>
        <dbReference type="EMBL" id="SMG36899.1"/>
    </source>
</evidence>
<gene>
    <name evidence="7" type="primary">mltG</name>
    <name evidence="8" type="ORF">SAMN06295981_2305</name>
</gene>
<dbReference type="Pfam" id="PF02618">
    <property type="entry name" value="YceG"/>
    <property type="match status" value="1"/>
</dbReference>
<evidence type="ECO:0000256" key="5">
    <source>
        <dbReference type="ARBA" id="ARBA00023239"/>
    </source>
</evidence>
<keyword evidence="3 7" id="KW-1133">Transmembrane helix</keyword>
<dbReference type="Gene3D" id="3.30.1490.480">
    <property type="entry name" value="Endolytic murein transglycosylase"/>
    <property type="match status" value="1"/>
</dbReference>
<dbReference type="GO" id="GO:0009252">
    <property type="term" value="P:peptidoglycan biosynthetic process"/>
    <property type="evidence" value="ECO:0007669"/>
    <property type="project" value="UniProtKB-UniRule"/>
</dbReference>
<reference evidence="9" key="1">
    <citation type="submission" date="2017-04" db="EMBL/GenBank/DDBJ databases">
        <authorList>
            <person name="Varghese N."/>
            <person name="Submissions S."/>
        </authorList>
    </citation>
    <scope>NUCLEOTIDE SEQUENCE [LARGE SCALE GENOMIC DNA]</scope>
    <source>
        <strain evidence="9">VDS</strain>
    </source>
</reference>
<keyword evidence="1 7" id="KW-1003">Cell membrane</keyword>
<dbReference type="GO" id="GO:0005886">
    <property type="term" value="C:plasma membrane"/>
    <property type="evidence" value="ECO:0007669"/>
    <property type="project" value="UniProtKB-SubCell"/>
</dbReference>
<dbReference type="HAMAP" id="MF_02065">
    <property type="entry name" value="MltG"/>
    <property type="match status" value="1"/>
</dbReference>
<dbReference type="RefSeq" id="WP_240309253.1">
    <property type="nucleotide sequence ID" value="NZ_FXAR01000009.1"/>
</dbReference>
<accession>A0A1X7K971</accession>
<dbReference type="InterPro" id="IPR003770">
    <property type="entry name" value="MLTG-like"/>
</dbReference>
<keyword evidence="4 7" id="KW-0472">Membrane</keyword>
<protein>
    <recommendedName>
        <fullName evidence="7">Endolytic murein transglycosylase</fullName>
        <ecNumber evidence="7">4.2.2.29</ecNumber>
    </recommendedName>
    <alternativeName>
        <fullName evidence="7">Peptidoglycan lytic transglycosylase</fullName>
    </alternativeName>
    <alternativeName>
        <fullName evidence="7">Peptidoglycan polymerization terminase</fullName>
    </alternativeName>
</protein>
<dbReference type="PANTHER" id="PTHR30518:SF2">
    <property type="entry name" value="ENDOLYTIC MUREIN TRANSGLYCOSYLASE"/>
    <property type="match status" value="1"/>
</dbReference>
<keyword evidence="9" id="KW-1185">Reference proteome</keyword>
<evidence type="ECO:0000256" key="1">
    <source>
        <dbReference type="ARBA" id="ARBA00022475"/>
    </source>
</evidence>
<evidence type="ECO:0000256" key="7">
    <source>
        <dbReference type="HAMAP-Rule" id="MF_02065"/>
    </source>
</evidence>
<keyword evidence="2 7" id="KW-0812">Transmembrane</keyword>
<evidence type="ECO:0000256" key="3">
    <source>
        <dbReference type="ARBA" id="ARBA00022989"/>
    </source>
</evidence>
<keyword evidence="5 7" id="KW-0456">Lyase</keyword>
<feature type="transmembrane region" description="Helical" evidence="7">
    <location>
        <begin position="27"/>
        <end position="46"/>
    </location>
</feature>
<comment type="similarity">
    <text evidence="7">Belongs to the transglycosylase MltG family.</text>
</comment>